<gene>
    <name evidence="2" type="ORF">OU682_14665</name>
</gene>
<sequence>MLLMSASNGGACDSVPIRPSRRYEDHARQQDIHGHRPAVGRDVPLNKLDEWLTFYRKQRADFPKAGSSYDVAIAGLEALTEKLAVNA</sequence>
<protein>
    <submittedName>
        <fullName evidence="2">Uncharacterized protein</fullName>
    </submittedName>
</protein>
<dbReference type="EMBL" id="JAPTYD010000024">
    <property type="protein sequence ID" value="MCZ0962861.1"/>
    <property type="molecule type" value="Genomic_DNA"/>
</dbReference>
<feature type="region of interest" description="Disordered" evidence="1">
    <location>
        <begin position="1"/>
        <end position="40"/>
    </location>
</feature>
<feature type="compositionally biased region" description="Basic and acidic residues" evidence="1">
    <location>
        <begin position="21"/>
        <end position="34"/>
    </location>
</feature>
<evidence type="ECO:0000313" key="2">
    <source>
        <dbReference type="EMBL" id="MCZ0962861.1"/>
    </source>
</evidence>
<comment type="caution">
    <text evidence="2">The sequence shown here is derived from an EMBL/GenBank/DDBJ whole genome shotgun (WGS) entry which is preliminary data.</text>
</comment>
<evidence type="ECO:0000313" key="3">
    <source>
        <dbReference type="Proteomes" id="UP001149822"/>
    </source>
</evidence>
<organism evidence="2 3">
    <name type="scientific">Paracoccus benzoatiresistens</name>
    <dbReference type="NCBI Taxonomy" id="2997341"/>
    <lineage>
        <taxon>Bacteria</taxon>
        <taxon>Pseudomonadati</taxon>
        <taxon>Pseudomonadota</taxon>
        <taxon>Alphaproteobacteria</taxon>
        <taxon>Rhodobacterales</taxon>
        <taxon>Paracoccaceae</taxon>
        <taxon>Paracoccus</taxon>
    </lineage>
</organism>
<keyword evidence="3" id="KW-1185">Reference proteome</keyword>
<name>A0ABT4J8V1_9RHOB</name>
<accession>A0ABT4J8V1</accession>
<evidence type="ECO:0000256" key="1">
    <source>
        <dbReference type="SAM" id="MobiDB-lite"/>
    </source>
</evidence>
<dbReference type="RefSeq" id="WP_268942914.1">
    <property type="nucleotide sequence ID" value="NZ_JAPTYD010000024.1"/>
</dbReference>
<proteinExistence type="predicted"/>
<dbReference type="Proteomes" id="UP001149822">
    <property type="component" value="Unassembled WGS sequence"/>
</dbReference>
<reference evidence="2" key="1">
    <citation type="submission" date="2022-12" db="EMBL/GenBank/DDBJ databases">
        <title>Paracoccus sp. EF6 isolated from a lake water.</title>
        <authorList>
            <person name="Liu H."/>
        </authorList>
    </citation>
    <scope>NUCLEOTIDE SEQUENCE</scope>
    <source>
        <strain evidence="2">EF6</strain>
    </source>
</reference>